<dbReference type="InterPro" id="IPR018873">
    <property type="entry name" value="KilA-N_DNA-bd_domain"/>
</dbReference>
<sequence>MPEYKGNLHEIAIVGTTVRQIAYRGEPVVTFAIVDRVHQRVDGTAGRTFRENRERFVEGEDFVEAPYDAFSSDVVRRTKGGNRKPIILLTRRGYLKLVKPMNDDRAWKVQGEMVDRYFMVEQARSGTLDFSDYRAAREHRLQFAQNLKMAALIGLKGAEAAIAANQATARATGFDTLEAMGQRHVIAPQKDALIVPSDIGKEVGLNAVEVNHLLQVHGFQEGKRTKKGKPYWVPTPKGEQHGGTMVVVQRAHDVTGSARQLKWPTSMITIVRELVAREVV</sequence>
<dbReference type="RefSeq" id="WP_189422960.1">
    <property type="nucleotide sequence ID" value="NZ_BMZE01000001.1"/>
</dbReference>
<reference evidence="2" key="1">
    <citation type="journal article" date="2014" name="Int. J. Syst. Evol. Microbiol.">
        <title>Complete genome sequence of Corynebacterium casei LMG S-19264T (=DSM 44701T), isolated from a smear-ripened cheese.</title>
        <authorList>
            <consortium name="US DOE Joint Genome Institute (JGI-PGF)"/>
            <person name="Walter F."/>
            <person name="Albersmeier A."/>
            <person name="Kalinowski J."/>
            <person name="Ruckert C."/>
        </authorList>
    </citation>
    <scope>NUCLEOTIDE SEQUENCE</scope>
    <source>
        <strain evidence="2">KCTC 32437</strain>
    </source>
</reference>
<protein>
    <recommendedName>
        <fullName evidence="1">KilA-N DNA-binding domain-containing protein</fullName>
    </recommendedName>
</protein>
<feature type="domain" description="KilA-N DNA-binding" evidence="1">
    <location>
        <begin position="21"/>
        <end position="99"/>
    </location>
</feature>
<dbReference type="AlphaFoldDB" id="A0A918RY43"/>
<evidence type="ECO:0000313" key="2">
    <source>
        <dbReference type="EMBL" id="GHA13148.1"/>
    </source>
</evidence>
<comment type="caution">
    <text evidence="2">The sequence shown here is derived from an EMBL/GenBank/DDBJ whole genome shotgun (WGS) entry which is preliminary data.</text>
</comment>
<accession>A0A918RY43</accession>
<organism evidence="2 3">
    <name type="scientific">Devosia pacifica</name>
    <dbReference type="NCBI Taxonomy" id="1335967"/>
    <lineage>
        <taxon>Bacteria</taxon>
        <taxon>Pseudomonadati</taxon>
        <taxon>Pseudomonadota</taxon>
        <taxon>Alphaproteobacteria</taxon>
        <taxon>Hyphomicrobiales</taxon>
        <taxon>Devosiaceae</taxon>
        <taxon>Devosia</taxon>
    </lineage>
</organism>
<evidence type="ECO:0000259" key="1">
    <source>
        <dbReference type="Pfam" id="PF10543"/>
    </source>
</evidence>
<keyword evidence="3" id="KW-1185">Reference proteome</keyword>
<dbReference type="EMBL" id="BMZE01000001">
    <property type="protein sequence ID" value="GHA13148.1"/>
    <property type="molecule type" value="Genomic_DNA"/>
</dbReference>
<proteinExistence type="predicted"/>
<dbReference type="Proteomes" id="UP000646579">
    <property type="component" value="Unassembled WGS sequence"/>
</dbReference>
<evidence type="ECO:0000313" key="3">
    <source>
        <dbReference type="Proteomes" id="UP000646579"/>
    </source>
</evidence>
<gene>
    <name evidence="2" type="ORF">GCM10007989_04660</name>
</gene>
<reference evidence="2" key="2">
    <citation type="submission" date="2020-09" db="EMBL/GenBank/DDBJ databases">
        <authorList>
            <person name="Sun Q."/>
            <person name="Kim S."/>
        </authorList>
    </citation>
    <scope>NUCLEOTIDE SEQUENCE</scope>
    <source>
        <strain evidence="2">KCTC 32437</strain>
    </source>
</reference>
<dbReference type="Pfam" id="PF10543">
    <property type="entry name" value="ORF6N"/>
    <property type="match status" value="1"/>
</dbReference>
<name>A0A918RY43_9HYPH</name>